<dbReference type="PROSITE" id="PS00149">
    <property type="entry name" value="SULFATASE_2"/>
    <property type="match status" value="1"/>
</dbReference>
<dbReference type="PANTHER" id="PTHR42693:SF42">
    <property type="entry name" value="ARYLSULFATASE G"/>
    <property type="match status" value="1"/>
</dbReference>
<evidence type="ECO:0000256" key="5">
    <source>
        <dbReference type="ARBA" id="ARBA00022801"/>
    </source>
</evidence>
<keyword evidence="9" id="KW-0808">Transferase</keyword>
<comment type="caution">
    <text evidence="9">The sequence shown here is derived from an EMBL/GenBank/DDBJ whole genome shotgun (WGS) entry which is preliminary data.</text>
</comment>
<dbReference type="PANTHER" id="PTHR42693">
    <property type="entry name" value="ARYLSULFATASE FAMILY MEMBER"/>
    <property type="match status" value="1"/>
</dbReference>
<dbReference type="Gene3D" id="3.30.1120.10">
    <property type="match status" value="1"/>
</dbReference>
<evidence type="ECO:0000256" key="7">
    <source>
        <dbReference type="SAM" id="SignalP"/>
    </source>
</evidence>
<dbReference type="AlphaFoldDB" id="A0A6I4WGF9"/>
<dbReference type="InterPro" id="IPR050738">
    <property type="entry name" value="Sulfatase"/>
</dbReference>
<sequence length="571" mass="60919">MSARLSRHALGALTVPLALTFLGAASGPAPAAAAKEKQPGRPNVVFVLADDLGWADLSTGRTNQGNGNDFIQTPAIDRLAREGMSFDNGYACVMCAPSRSALLTGLYAQRPDNNIYLGAELNSGGDDTLLVGPPQGLADGNPVLPPHAVTVAETLQSAGYRTGYIGKFHVTKNAAEIVSAHGFDENFGGSESGNAKVYHAENGKFDASIGPALNAFAAPYTQAYVDQNLKPYAHGVSGKALDALVGTQKHVTDALSDAAVNFIDRNSGRPFFTWLSQYAVHSPVGDAQARSDLLAKYKAATPGKDPAKPSYAALVEGLDQSVARVIDHLDRTPDPRNPGHVLADNTLVVFSSDNGGRTDLGGYNGPLKGQKGELDEGGVRVPWIVWSKNKRLVRGGTINSSPINGTDLYPTLAAYAGAKLPSGVPFDGTNLRPAFTTGAPVVRPRFAHLPGYKNGGARDQRPETTVRDGRWKLGYTYEDQRWHLYDLGNDIGETNDLASRRPDVVARLGTEIVRWLDRTDAPLATLRAGRPPLELQVRGTTYSAKTVRHYARSTTLRVQPGDEVPLVLPNS</sequence>
<evidence type="ECO:0000256" key="4">
    <source>
        <dbReference type="ARBA" id="ARBA00022729"/>
    </source>
</evidence>
<dbReference type="CDD" id="cd16144">
    <property type="entry name" value="ARS_like"/>
    <property type="match status" value="1"/>
</dbReference>
<dbReference type="InterPro" id="IPR000917">
    <property type="entry name" value="Sulfatase_N"/>
</dbReference>
<gene>
    <name evidence="9" type="ORF">GQ466_25740</name>
</gene>
<evidence type="ECO:0000256" key="6">
    <source>
        <dbReference type="ARBA" id="ARBA00022837"/>
    </source>
</evidence>
<accession>A0A6I4WGF9</accession>
<organism evidence="9 10">
    <name type="scientific">Actinomadura rayongensis</name>
    <dbReference type="NCBI Taxonomy" id="1429076"/>
    <lineage>
        <taxon>Bacteria</taxon>
        <taxon>Bacillati</taxon>
        <taxon>Actinomycetota</taxon>
        <taxon>Actinomycetes</taxon>
        <taxon>Streptosporangiales</taxon>
        <taxon>Thermomonosporaceae</taxon>
        <taxon>Actinomadura</taxon>
    </lineage>
</organism>
<keyword evidence="6" id="KW-0106">Calcium</keyword>
<dbReference type="Gene3D" id="3.40.720.10">
    <property type="entry name" value="Alkaline Phosphatase, subunit A"/>
    <property type="match status" value="1"/>
</dbReference>
<name>A0A6I4WGF9_9ACTN</name>
<evidence type="ECO:0000313" key="10">
    <source>
        <dbReference type="Proteomes" id="UP000431901"/>
    </source>
</evidence>
<dbReference type="EMBL" id="WUTW01000007">
    <property type="protein sequence ID" value="MXQ67425.1"/>
    <property type="molecule type" value="Genomic_DNA"/>
</dbReference>
<dbReference type="InterPro" id="IPR017850">
    <property type="entry name" value="Alkaline_phosphatase_core_sf"/>
</dbReference>
<dbReference type="InterPro" id="IPR024607">
    <property type="entry name" value="Sulfatase_CS"/>
</dbReference>
<dbReference type="GO" id="GO:0004065">
    <property type="term" value="F:arylsulfatase activity"/>
    <property type="evidence" value="ECO:0007669"/>
    <property type="project" value="TreeGrafter"/>
</dbReference>
<dbReference type="GO" id="GO:0046872">
    <property type="term" value="F:metal ion binding"/>
    <property type="evidence" value="ECO:0007669"/>
    <property type="project" value="UniProtKB-KW"/>
</dbReference>
<feature type="signal peptide" evidence="7">
    <location>
        <begin position="1"/>
        <end position="31"/>
    </location>
</feature>
<dbReference type="Proteomes" id="UP000431901">
    <property type="component" value="Unassembled WGS sequence"/>
</dbReference>
<evidence type="ECO:0000256" key="2">
    <source>
        <dbReference type="ARBA" id="ARBA00008779"/>
    </source>
</evidence>
<feature type="domain" description="Sulfatase N-terminal" evidence="8">
    <location>
        <begin position="42"/>
        <end position="417"/>
    </location>
</feature>
<keyword evidence="4 7" id="KW-0732">Signal</keyword>
<feature type="chain" id="PRO_5038678557" evidence="7">
    <location>
        <begin position="32"/>
        <end position="571"/>
    </location>
</feature>
<keyword evidence="10" id="KW-1185">Reference proteome</keyword>
<evidence type="ECO:0000256" key="1">
    <source>
        <dbReference type="ARBA" id="ARBA00001913"/>
    </source>
</evidence>
<dbReference type="GO" id="GO:0016740">
    <property type="term" value="F:transferase activity"/>
    <property type="evidence" value="ECO:0007669"/>
    <property type="project" value="UniProtKB-KW"/>
</dbReference>
<dbReference type="Pfam" id="PF00884">
    <property type="entry name" value="Sulfatase"/>
    <property type="match status" value="1"/>
</dbReference>
<evidence type="ECO:0000256" key="3">
    <source>
        <dbReference type="ARBA" id="ARBA00022723"/>
    </source>
</evidence>
<comment type="cofactor">
    <cofactor evidence="1">
        <name>Ca(2+)</name>
        <dbReference type="ChEBI" id="CHEBI:29108"/>
    </cofactor>
</comment>
<comment type="similarity">
    <text evidence="2">Belongs to the sulfatase family.</text>
</comment>
<dbReference type="SUPFAM" id="SSF53649">
    <property type="entry name" value="Alkaline phosphatase-like"/>
    <property type="match status" value="1"/>
</dbReference>
<dbReference type="OrthoDB" id="9777306at2"/>
<dbReference type="RefSeq" id="WP_161105613.1">
    <property type="nucleotide sequence ID" value="NZ_JBHLYI010000008.1"/>
</dbReference>
<evidence type="ECO:0000313" key="9">
    <source>
        <dbReference type="EMBL" id="MXQ67425.1"/>
    </source>
</evidence>
<protein>
    <submittedName>
        <fullName evidence="9">Sulfatase-like hydrolase/transferase</fullName>
    </submittedName>
</protein>
<keyword evidence="5 9" id="KW-0378">Hydrolase</keyword>
<keyword evidence="3" id="KW-0479">Metal-binding</keyword>
<evidence type="ECO:0000259" key="8">
    <source>
        <dbReference type="Pfam" id="PF00884"/>
    </source>
</evidence>
<reference evidence="9 10" key="1">
    <citation type="submission" date="2019-12" db="EMBL/GenBank/DDBJ databases">
        <title>Nocardia macrotermitis sp. nov. and Nocardia aurantia sp. nov., isolated from the gut of the fungus growing-termite Macrotermes natalensis.</title>
        <authorList>
            <person name="Christine B."/>
            <person name="Rene B."/>
        </authorList>
    </citation>
    <scope>NUCLEOTIDE SEQUENCE [LARGE SCALE GENOMIC DNA]</scope>
    <source>
        <strain evidence="9 10">DSM 102126</strain>
    </source>
</reference>
<proteinExistence type="inferred from homology"/>